<reference evidence="2" key="2">
    <citation type="submission" date="2021-08" db="EMBL/GenBank/DDBJ databases">
        <authorList>
            <person name="Gostincar C."/>
            <person name="Sun X."/>
            <person name="Song Z."/>
            <person name="Gunde-Cimerman N."/>
        </authorList>
    </citation>
    <scope>NUCLEOTIDE SEQUENCE</scope>
    <source>
        <strain evidence="2">EXF-8016</strain>
    </source>
</reference>
<name>A0A9P8GDZ4_AURME</name>
<proteinExistence type="predicted"/>
<accession>A0A9P8GDZ4</accession>
<feature type="compositionally biased region" description="Polar residues" evidence="1">
    <location>
        <begin position="75"/>
        <end position="84"/>
    </location>
</feature>
<feature type="region of interest" description="Disordered" evidence="1">
    <location>
        <begin position="1"/>
        <end position="20"/>
    </location>
</feature>
<feature type="compositionally biased region" description="Basic residues" evidence="1">
    <location>
        <begin position="56"/>
        <end position="68"/>
    </location>
</feature>
<protein>
    <submittedName>
        <fullName evidence="2">Uncharacterized protein</fullName>
    </submittedName>
</protein>
<evidence type="ECO:0000313" key="3">
    <source>
        <dbReference type="Proteomes" id="UP000767238"/>
    </source>
</evidence>
<feature type="compositionally biased region" description="Acidic residues" evidence="1">
    <location>
        <begin position="414"/>
        <end position="424"/>
    </location>
</feature>
<dbReference type="AlphaFoldDB" id="A0A9P8GDZ4"/>
<feature type="region of interest" description="Disordered" evidence="1">
    <location>
        <begin position="406"/>
        <end position="464"/>
    </location>
</feature>
<comment type="caution">
    <text evidence="2">The sequence shown here is derived from an EMBL/GenBank/DDBJ whole genome shotgun (WGS) entry which is preliminary data.</text>
</comment>
<feature type="compositionally biased region" description="Acidic residues" evidence="1">
    <location>
        <begin position="452"/>
        <end position="464"/>
    </location>
</feature>
<evidence type="ECO:0000313" key="2">
    <source>
        <dbReference type="EMBL" id="KAH0216125.1"/>
    </source>
</evidence>
<sequence>MPPTTRKKWQLDTAPDNERTSMMRLDAYNKLQAEVLALREEVKVLKSKNATLRRANTRSKNHKAKIKKTKQETKSLMQKMSRSTGVAAKKLQKENEKYKLLLQEKDQELEEKDQQYNTLLEEDDEERKDLSDQYVKLKQRVAASSRLDNQITDDTFHEAMSYAFVAIKDCFHGVLRKQRFNVSDKLAYWQEDVDTHLPNHKDNTKEEKINLCILAVSLFLVEVVNSQMVFGWPHDKQIKAATRCYEQIPEPEDLEARKKVKQWLSLTREILTDNSQDSMDAAQGLMLKFVLTESQKIIEDWTDLEFDESIRGELSEALEPLLQTLCMLEYQKWQFSFELLPAINKGERTSFDPAEMEGMFAEKTGWVKASLFPQLCRLEWNNRENKKRTVICRARVAVTSNLPMATDAVGQDTEMSEDIEDGPETDVTATADKNPEIGKWSKTHSQDQNKTEEEELGEPTEEDSMFDALRAGSRVYIDLSDTPERSSPECSIPDSYAGAEEETIDQSRDWPA</sequence>
<organism evidence="2 3">
    <name type="scientific">Aureobasidium melanogenum</name>
    <name type="common">Aureobasidium pullulans var. melanogenum</name>
    <dbReference type="NCBI Taxonomy" id="46634"/>
    <lineage>
        <taxon>Eukaryota</taxon>
        <taxon>Fungi</taxon>
        <taxon>Dikarya</taxon>
        <taxon>Ascomycota</taxon>
        <taxon>Pezizomycotina</taxon>
        <taxon>Dothideomycetes</taxon>
        <taxon>Dothideomycetidae</taxon>
        <taxon>Dothideales</taxon>
        <taxon>Saccotheciaceae</taxon>
        <taxon>Aureobasidium</taxon>
    </lineage>
</organism>
<feature type="region of interest" description="Disordered" evidence="1">
    <location>
        <begin position="478"/>
        <end position="512"/>
    </location>
</feature>
<dbReference type="EMBL" id="JAHFYH010000066">
    <property type="protein sequence ID" value="KAH0216125.1"/>
    <property type="molecule type" value="Genomic_DNA"/>
</dbReference>
<evidence type="ECO:0000256" key="1">
    <source>
        <dbReference type="SAM" id="MobiDB-lite"/>
    </source>
</evidence>
<feature type="non-terminal residue" evidence="2">
    <location>
        <position position="1"/>
    </location>
</feature>
<reference evidence="2" key="1">
    <citation type="journal article" date="2021" name="J Fungi (Basel)">
        <title>Virulence traits and population genomics of the black yeast Aureobasidium melanogenum.</title>
        <authorList>
            <person name="Cernosa A."/>
            <person name="Sun X."/>
            <person name="Gostincar C."/>
            <person name="Fang C."/>
            <person name="Gunde-Cimerman N."/>
            <person name="Song Z."/>
        </authorList>
    </citation>
    <scope>NUCLEOTIDE SEQUENCE</scope>
    <source>
        <strain evidence="2">EXF-8016</strain>
    </source>
</reference>
<feature type="region of interest" description="Disordered" evidence="1">
    <location>
        <begin position="56"/>
        <end position="88"/>
    </location>
</feature>
<dbReference type="Proteomes" id="UP000767238">
    <property type="component" value="Unassembled WGS sequence"/>
</dbReference>
<dbReference type="OrthoDB" id="5328813at2759"/>
<gene>
    <name evidence="2" type="ORF">KCV03_g7706</name>
</gene>